<evidence type="ECO:0000256" key="1">
    <source>
        <dbReference type="ARBA" id="ARBA00010641"/>
    </source>
</evidence>
<dbReference type="GO" id="GO:0016987">
    <property type="term" value="F:sigma factor activity"/>
    <property type="evidence" value="ECO:0007669"/>
    <property type="project" value="UniProtKB-KW"/>
</dbReference>
<dbReference type="Pfam" id="PF08281">
    <property type="entry name" value="Sigma70_r4_2"/>
    <property type="match status" value="1"/>
</dbReference>
<comment type="similarity">
    <text evidence="1">Belongs to the sigma-70 factor family. ECF subfamily.</text>
</comment>
<evidence type="ECO:0000256" key="3">
    <source>
        <dbReference type="ARBA" id="ARBA00023082"/>
    </source>
</evidence>
<dbReference type="GO" id="GO:0006352">
    <property type="term" value="P:DNA-templated transcription initiation"/>
    <property type="evidence" value="ECO:0007669"/>
    <property type="project" value="InterPro"/>
</dbReference>
<keyword evidence="8" id="KW-1185">Reference proteome</keyword>
<dbReference type="InterPro" id="IPR039425">
    <property type="entry name" value="RNA_pol_sigma-70-like"/>
</dbReference>
<dbReference type="GO" id="GO:0003677">
    <property type="term" value="F:DNA binding"/>
    <property type="evidence" value="ECO:0007669"/>
    <property type="project" value="InterPro"/>
</dbReference>
<feature type="domain" description="RNA polymerase sigma factor 70 region 4 type 2" evidence="6">
    <location>
        <begin position="125"/>
        <end position="173"/>
    </location>
</feature>
<evidence type="ECO:0000256" key="4">
    <source>
        <dbReference type="ARBA" id="ARBA00023163"/>
    </source>
</evidence>
<keyword evidence="4" id="KW-0804">Transcription</keyword>
<dbReference type="Gene3D" id="1.10.1740.10">
    <property type="match status" value="1"/>
</dbReference>
<dbReference type="Gene3D" id="1.10.10.10">
    <property type="entry name" value="Winged helix-like DNA-binding domain superfamily/Winged helix DNA-binding domain"/>
    <property type="match status" value="1"/>
</dbReference>
<evidence type="ECO:0000259" key="5">
    <source>
        <dbReference type="Pfam" id="PF04542"/>
    </source>
</evidence>
<dbReference type="RefSeq" id="YP_006987691.1">
    <property type="nucleotide sequence ID" value="NC_019402.1"/>
</dbReference>
<dbReference type="GeneID" id="13994356"/>
<proteinExistence type="inferred from homology"/>
<dbReference type="InterPro" id="IPR036388">
    <property type="entry name" value="WH-like_DNA-bd_sf"/>
</dbReference>
<evidence type="ECO:0000256" key="2">
    <source>
        <dbReference type="ARBA" id="ARBA00023015"/>
    </source>
</evidence>
<dbReference type="Pfam" id="PF04542">
    <property type="entry name" value="Sigma70_r2"/>
    <property type="match status" value="1"/>
</dbReference>
<dbReference type="InterPro" id="IPR013324">
    <property type="entry name" value="RNA_pol_sigma_r3/r4-like"/>
</dbReference>
<feature type="domain" description="RNA polymerase sigma-70 region 2" evidence="5">
    <location>
        <begin position="22"/>
        <end position="83"/>
    </location>
</feature>
<dbReference type="InterPro" id="IPR014284">
    <property type="entry name" value="RNA_pol_sigma-70_dom"/>
</dbReference>
<dbReference type="SUPFAM" id="SSF88659">
    <property type="entry name" value="Sigma3 and sigma4 domains of RNA polymerase sigma factors"/>
    <property type="match status" value="1"/>
</dbReference>
<dbReference type="Proteomes" id="UP000000456">
    <property type="component" value="Segment"/>
</dbReference>
<dbReference type="InterPro" id="IPR013325">
    <property type="entry name" value="RNA_pol_sigma_r2"/>
</dbReference>
<dbReference type="InterPro" id="IPR007627">
    <property type="entry name" value="RNA_pol_sigma70_r2"/>
</dbReference>
<dbReference type="EMBL" id="JN882286">
    <property type="protein sequence ID" value="AFC22035.1"/>
    <property type="molecule type" value="Genomic_DNA"/>
</dbReference>
<reference evidence="7 8" key="1">
    <citation type="submission" date="2011-10" db="EMBL/GenBank/DDBJ databases">
        <authorList>
            <person name="Burke D."/>
        </authorList>
    </citation>
    <scope>NUCLEOTIDE SEQUENCE [LARGE SCALE GENOMIC DNA]</scope>
    <source>
        <strain evidence="7">VB_CsaP_GAP-52</strain>
    </source>
</reference>
<protein>
    <submittedName>
        <fullName evidence="7">RNA polymerase ECF sigma factor</fullName>
    </submittedName>
</protein>
<organism evidence="7 8">
    <name type="scientific">Cronobacter phage vB_CsaP_GAP52</name>
    <dbReference type="NCBI Taxonomy" id="1141137"/>
    <lineage>
        <taxon>Viruses</taxon>
        <taxon>Duplodnaviria</taxon>
        <taxon>Heunggongvirae</taxon>
        <taxon>Uroviricota</taxon>
        <taxon>Caudoviricetes</taxon>
        <taxon>Grimontviridae</taxon>
        <taxon>Crifsvirus</taxon>
        <taxon>Crifsvirus GAP52</taxon>
    </lineage>
</organism>
<accession>K4F9S8</accession>
<dbReference type="PANTHER" id="PTHR43133:SF46">
    <property type="entry name" value="RNA POLYMERASE SIGMA-70 FACTOR ECF SUBFAMILY"/>
    <property type="match status" value="1"/>
</dbReference>
<dbReference type="PANTHER" id="PTHR43133">
    <property type="entry name" value="RNA POLYMERASE ECF-TYPE SIGMA FACTO"/>
    <property type="match status" value="1"/>
</dbReference>
<name>K4F9S8_9CAUD</name>
<evidence type="ECO:0000313" key="7">
    <source>
        <dbReference type="EMBL" id="AFC22035.1"/>
    </source>
</evidence>
<dbReference type="SUPFAM" id="SSF88946">
    <property type="entry name" value="Sigma2 domain of RNA polymerase sigma factors"/>
    <property type="match status" value="1"/>
</dbReference>
<keyword evidence="2" id="KW-0805">Transcription regulation</keyword>
<gene>
    <name evidence="7" type="ORF">GAP52_042</name>
</gene>
<dbReference type="KEGG" id="vg:13994356"/>
<evidence type="ECO:0000259" key="6">
    <source>
        <dbReference type="Pfam" id="PF08281"/>
    </source>
</evidence>
<dbReference type="InterPro" id="IPR013249">
    <property type="entry name" value="RNA_pol_sigma70_r4_t2"/>
</dbReference>
<dbReference type="NCBIfam" id="TIGR02937">
    <property type="entry name" value="sigma70-ECF"/>
    <property type="match status" value="1"/>
</dbReference>
<sequence length="185" mass="22208">MAKRLSAPVPKKEHYKDFDELYREYWAPLQKQFFYMEKDYQLAEDLAQETMLRVWQYWDRIQWDKLGGVIGTIANNVRYGYVRKEFDRVDTEMYDSILDFECHDEGITDPLRDVLNNEASTFVQYAFDKLKPQERELFTDVYLKNLKTKEVAKKHGMTTGHIYVQLFRIRTQLVTNLERNDIGII</sequence>
<keyword evidence="3" id="KW-0731">Sigma factor</keyword>
<evidence type="ECO:0000313" key="8">
    <source>
        <dbReference type="Proteomes" id="UP000000456"/>
    </source>
</evidence>